<dbReference type="AlphaFoldDB" id="A0AAN8TKP7"/>
<sequence>MEKRVAALSSHFLVANSTGKTH</sequence>
<accession>A0AAN8TKP7</accession>
<name>A0AAN8TKP7_SOLBU</name>
<organism evidence="1 2">
    <name type="scientific">Solanum bulbocastanum</name>
    <name type="common">Wild potato</name>
    <dbReference type="NCBI Taxonomy" id="147425"/>
    <lineage>
        <taxon>Eukaryota</taxon>
        <taxon>Viridiplantae</taxon>
        <taxon>Streptophyta</taxon>
        <taxon>Embryophyta</taxon>
        <taxon>Tracheophyta</taxon>
        <taxon>Spermatophyta</taxon>
        <taxon>Magnoliopsida</taxon>
        <taxon>eudicotyledons</taxon>
        <taxon>Gunneridae</taxon>
        <taxon>Pentapetalae</taxon>
        <taxon>asterids</taxon>
        <taxon>lamiids</taxon>
        <taxon>Solanales</taxon>
        <taxon>Solanaceae</taxon>
        <taxon>Solanoideae</taxon>
        <taxon>Solaneae</taxon>
        <taxon>Solanum</taxon>
    </lineage>
</organism>
<evidence type="ECO:0000313" key="1">
    <source>
        <dbReference type="EMBL" id="KAK6787246.1"/>
    </source>
</evidence>
<dbReference type="Proteomes" id="UP001371456">
    <property type="component" value="Unassembled WGS sequence"/>
</dbReference>
<evidence type="ECO:0000313" key="2">
    <source>
        <dbReference type="Proteomes" id="UP001371456"/>
    </source>
</evidence>
<reference evidence="1 2" key="1">
    <citation type="submission" date="2024-02" db="EMBL/GenBank/DDBJ databases">
        <title>de novo genome assembly of Solanum bulbocastanum strain 11H21.</title>
        <authorList>
            <person name="Hosaka A.J."/>
        </authorList>
    </citation>
    <scope>NUCLEOTIDE SEQUENCE [LARGE SCALE GENOMIC DNA]</scope>
    <source>
        <tissue evidence="1">Young leaves</tissue>
    </source>
</reference>
<protein>
    <submittedName>
        <fullName evidence="1">Uncharacterized protein</fullName>
    </submittedName>
</protein>
<dbReference type="EMBL" id="JBANQN010000006">
    <property type="protein sequence ID" value="KAK6787246.1"/>
    <property type="molecule type" value="Genomic_DNA"/>
</dbReference>
<keyword evidence="2" id="KW-1185">Reference proteome</keyword>
<comment type="caution">
    <text evidence="1">The sequence shown here is derived from an EMBL/GenBank/DDBJ whole genome shotgun (WGS) entry which is preliminary data.</text>
</comment>
<gene>
    <name evidence="1" type="ORF">RDI58_015771</name>
</gene>
<proteinExistence type="predicted"/>